<keyword evidence="1" id="KW-0472">Membrane</keyword>
<name>A0A1M4V2Q1_LOKAT</name>
<feature type="transmembrane region" description="Helical" evidence="1">
    <location>
        <begin position="27"/>
        <end position="44"/>
    </location>
</feature>
<keyword evidence="3" id="KW-1185">Reference proteome</keyword>
<evidence type="ECO:0008006" key="4">
    <source>
        <dbReference type="Google" id="ProtNLM"/>
    </source>
</evidence>
<gene>
    <name evidence="2" type="ORF">SAMN05444339_101925</name>
</gene>
<evidence type="ECO:0000313" key="3">
    <source>
        <dbReference type="Proteomes" id="UP000183987"/>
    </source>
</evidence>
<evidence type="ECO:0000313" key="2">
    <source>
        <dbReference type="EMBL" id="SHE63153.1"/>
    </source>
</evidence>
<keyword evidence="1" id="KW-1133">Transmembrane helix</keyword>
<dbReference type="EMBL" id="FQUE01000001">
    <property type="protein sequence ID" value="SHE63153.1"/>
    <property type="molecule type" value="Genomic_DNA"/>
</dbReference>
<organism evidence="2 3">
    <name type="scientific">Loktanella atrilutea</name>
    <dbReference type="NCBI Taxonomy" id="366533"/>
    <lineage>
        <taxon>Bacteria</taxon>
        <taxon>Pseudomonadati</taxon>
        <taxon>Pseudomonadota</taxon>
        <taxon>Alphaproteobacteria</taxon>
        <taxon>Rhodobacterales</taxon>
        <taxon>Roseobacteraceae</taxon>
        <taxon>Loktanella</taxon>
    </lineage>
</organism>
<reference evidence="3" key="1">
    <citation type="submission" date="2016-11" db="EMBL/GenBank/DDBJ databases">
        <authorList>
            <person name="Varghese N."/>
            <person name="Submissions S."/>
        </authorList>
    </citation>
    <scope>NUCLEOTIDE SEQUENCE [LARGE SCALE GENOMIC DNA]</scope>
    <source>
        <strain evidence="3">DSM 29326</strain>
    </source>
</reference>
<keyword evidence="1" id="KW-0812">Transmembrane</keyword>
<dbReference type="RefSeq" id="WP_072855961.1">
    <property type="nucleotide sequence ID" value="NZ_FQUE01000001.1"/>
</dbReference>
<dbReference type="AlphaFoldDB" id="A0A1M4V2Q1"/>
<proteinExistence type="predicted"/>
<dbReference type="STRING" id="366533.SAMN05444339_101925"/>
<dbReference type="OrthoDB" id="7173339at2"/>
<sequence>MSDSDSFINEVSEEVRRDRLFATMKKYGWIAILAVVLLVAGAAWTEYRAAQTRAAAEATGDALLSALATNDPEARAAALEGLPQTGESAAAGLLITAAAQQEAGDTAAATQTLDALAARAEVPAIYRDLAAFKAAMLDAGNDVAARRARLEPLAAPGQPFALLAQEQLALADLAADDRDSAVTRLTAILNDAGVTQGLRDRVQTLMVALGETLPEAAANDAAAPADVTPTNP</sequence>
<dbReference type="Proteomes" id="UP000183987">
    <property type="component" value="Unassembled WGS sequence"/>
</dbReference>
<protein>
    <recommendedName>
        <fullName evidence="4">Tetratricopeptide repeat-like domain-containing protein</fullName>
    </recommendedName>
</protein>
<accession>A0A1M4V2Q1</accession>
<evidence type="ECO:0000256" key="1">
    <source>
        <dbReference type="SAM" id="Phobius"/>
    </source>
</evidence>